<keyword evidence="1" id="KW-0812">Transmembrane</keyword>
<evidence type="ECO:0000256" key="1">
    <source>
        <dbReference type="SAM" id="Phobius"/>
    </source>
</evidence>
<name>A0AAV7ZWD1_9EUKA</name>
<proteinExistence type="predicted"/>
<comment type="caution">
    <text evidence="2">The sequence shown here is derived from an EMBL/GenBank/DDBJ whole genome shotgun (WGS) entry which is preliminary data.</text>
</comment>
<evidence type="ECO:0000313" key="2">
    <source>
        <dbReference type="EMBL" id="KAJ3445504.1"/>
    </source>
</evidence>
<dbReference type="Proteomes" id="UP001146793">
    <property type="component" value="Unassembled WGS sequence"/>
</dbReference>
<protein>
    <submittedName>
        <fullName evidence="2">Adenylate cyclase type</fullName>
    </submittedName>
</protein>
<feature type="transmembrane region" description="Helical" evidence="1">
    <location>
        <begin position="115"/>
        <end position="138"/>
    </location>
</feature>
<evidence type="ECO:0000313" key="3">
    <source>
        <dbReference type="Proteomes" id="UP001146793"/>
    </source>
</evidence>
<sequence length="163" mass="19010">MTYSENEADFCEADLQPDEEEKNISGVLLNQNTTQNFYIYNSDQNTNRTETHKKMYSLTGMEFPMIHAIHHYAKNPQETPVMPTTFSNCWYFVALTIFLIQQIFLIVYLEKVSVIRWYIPFIVTVLLLVCYVYVYTLIKNKTCTSSMVKLASEETNSVSKRAI</sequence>
<accession>A0AAV7ZWD1</accession>
<dbReference type="AlphaFoldDB" id="A0AAV7ZWD1"/>
<feature type="transmembrane region" description="Helical" evidence="1">
    <location>
        <begin position="89"/>
        <end position="109"/>
    </location>
</feature>
<reference evidence="2" key="1">
    <citation type="submission" date="2022-08" db="EMBL/GenBank/DDBJ databases">
        <title>Novel sulphate-reducing endosymbionts in the free-living metamonad Anaeramoeba.</title>
        <authorList>
            <person name="Jerlstrom-Hultqvist J."/>
            <person name="Cepicka I."/>
            <person name="Gallot-Lavallee L."/>
            <person name="Salas-Leiva D."/>
            <person name="Curtis B.A."/>
            <person name="Zahonova K."/>
            <person name="Pipaliya S."/>
            <person name="Dacks J."/>
            <person name="Roger A.J."/>
        </authorList>
    </citation>
    <scope>NUCLEOTIDE SEQUENCE</scope>
    <source>
        <strain evidence="2">Busselton2</strain>
    </source>
</reference>
<keyword evidence="1" id="KW-1133">Transmembrane helix</keyword>
<keyword evidence="1" id="KW-0472">Membrane</keyword>
<dbReference type="EMBL" id="JANTQA010000023">
    <property type="protein sequence ID" value="KAJ3445504.1"/>
    <property type="molecule type" value="Genomic_DNA"/>
</dbReference>
<gene>
    <name evidence="2" type="ORF">M0812_11381</name>
</gene>
<organism evidence="2 3">
    <name type="scientific">Anaeramoeba flamelloides</name>
    <dbReference type="NCBI Taxonomy" id="1746091"/>
    <lineage>
        <taxon>Eukaryota</taxon>
        <taxon>Metamonada</taxon>
        <taxon>Anaeramoebidae</taxon>
        <taxon>Anaeramoeba</taxon>
    </lineage>
</organism>